<dbReference type="EMBL" id="CAID01000013">
    <property type="protein sequence ID" value="CEG00145.1"/>
    <property type="molecule type" value="Genomic_DNA"/>
</dbReference>
<comment type="similarity">
    <text evidence="2">Belongs to the synaptotagmin family.</text>
</comment>
<evidence type="ECO:0000256" key="3">
    <source>
        <dbReference type="ARBA" id="ARBA00022448"/>
    </source>
</evidence>
<dbReference type="FunCoup" id="A0A096P7H7">
    <property type="interactions" value="1225"/>
</dbReference>
<evidence type="ECO:0000256" key="4">
    <source>
        <dbReference type="ARBA" id="ARBA00022692"/>
    </source>
</evidence>
<name>A0A096P7H7_OSTTA</name>
<evidence type="ECO:0000256" key="9">
    <source>
        <dbReference type="ARBA" id="ARBA00023055"/>
    </source>
</evidence>
<evidence type="ECO:0000256" key="1">
    <source>
        <dbReference type="ARBA" id="ARBA00004167"/>
    </source>
</evidence>
<dbReference type="SUPFAM" id="SSF49562">
    <property type="entry name" value="C2 domain (Calcium/lipid-binding domain, CaLB)"/>
    <property type="match status" value="1"/>
</dbReference>
<keyword evidence="10" id="KW-0446">Lipid-binding</keyword>
<evidence type="ECO:0000313" key="16">
    <source>
        <dbReference type="Proteomes" id="UP000009170"/>
    </source>
</evidence>
<keyword evidence="6" id="KW-0677">Repeat</keyword>
<dbReference type="GO" id="GO:0008289">
    <property type="term" value="F:lipid binding"/>
    <property type="evidence" value="ECO:0007669"/>
    <property type="project" value="UniProtKB-KW"/>
</dbReference>
<evidence type="ECO:0000256" key="11">
    <source>
        <dbReference type="ARBA" id="ARBA00023136"/>
    </source>
</evidence>
<dbReference type="PROSITE" id="PS51847">
    <property type="entry name" value="SMP"/>
    <property type="match status" value="1"/>
</dbReference>
<dbReference type="GO" id="GO:0046872">
    <property type="term" value="F:metal ion binding"/>
    <property type="evidence" value="ECO:0007669"/>
    <property type="project" value="UniProtKB-KW"/>
</dbReference>
<keyword evidence="3" id="KW-0813">Transport</keyword>
<dbReference type="CDD" id="cd21677">
    <property type="entry name" value="SMP_SYT"/>
    <property type="match status" value="1"/>
</dbReference>
<dbReference type="AlphaFoldDB" id="A0A096P7H7"/>
<evidence type="ECO:0000256" key="10">
    <source>
        <dbReference type="ARBA" id="ARBA00023121"/>
    </source>
</evidence>
<evidence type="ECO:0000259" key="13">
    <source>
        <dbReference type="PROSITE" id="PS50004"/>
    </source>
</evidence>
<dbReference type="PROSITE" id="PS50004">
    <property type="entry name" value="C2"/>
    <property type="match status" value="1"/>
</dbReference>
<keyword evidence="4 12" id="KW-0812">Transmembrane</keyword>
<reference evidence="15 16" key="2">
    <citation type="journal article" date="2014" name="BMC Genomics">
        <title>An improved genome of the model marine alga Ostreococcus tauri unfolds by assessing Illumina de novo assemblies.</title>
        <authorList>
            <person name="Blanc-Mathieu R."/>
            <person name="Verhelst B."/>
            <person name="Derelle E."/>
            <person name="Rombauts S."/>
            <person name="Bouget F.Y."/>
            <person name="Carre I."/>
            <person name="Chateau A."/>
            <person name="Eyre-Walker A."/>
            <person name="Grimsley N."/>
            <person name="Moreau H."/>
            <person name="Piegu B."/>
            <person name="Rivals E."/>
            <person name="Schackwitz W."/>
            <person name="Van de Peer Y."/>
            <person name="Piganeau G."/>
        </authorList>
    </citation>
    <scope>NUCLEOTIDE SEQUENCE [LARGE SCALE GENOMIC DNA]</scope>
    <source>
        <strain evidence="16">OTTH 0595 / CCAP 157/2 / RCC745</strain>
    </source>
</reference>
<dbReference type="GeneID" id="9835760"/>
<dbReference type="InterPro" id="IPR045050">
    <property type="entry name" value="Synaptotagmin_plant"/>
</dbReference>
<dbReference type="Gene3D" id="2.60.40.150">
    <property type="entry name" value="C2 domain"/>
    <property type="match status" value="1"/>
</dbReference>
<dbReference type="InterPro" id="IPR000008">
    <property type="entry name" value="C2_dom"/>
</dbReference>
<evidence type="ECO:0000256" key="12">
    <source>
        <dbReference type="SAM" id="Phobius"/>
    </source>
</evidence>
<reference evidence="16" key="1">
    <citation type="journal article" date="2006" name="Proc. Natl. Acad. Sci. U.S.A.">
        <title>Genome analysis of the smallest free-living eukaryote Ostreococcus tauri unveils many unique features.</title>
        <authorList>
            <person name="Derelle E."/>
            <person name="Ferraz C."/>
            <person name="Rombauts S."/>
            <person name="Rouze P."/>
            <person name="Worden A.Z."/>
            <person name="Robbens S."/>
            <person name="Partensky F."/>
            <person name="Degroeve S."/>
            <person name="Echeynie S."/>
            <person name="Cooke R."/>
            <person name="Saeys Y."/>
            <person name="Wuyts J."/>
            <person name="Jabbari K."/>
            <person name="Bowler C."/>
            <person name="Panaud O."/>
            <person name="Piegu B."/>
            <person name="Ball S.G."/>
            <person name="Ral J.-P."/>
            <person name="Bouget F.-Y."/>
            <person name="Piganeau G."/>
            <person name="De Baets B."/>
            <person name="Picard A."/>
            <person name="Delseny M."/>
            <person name="Demaille J."/>
            <person name="Van de Peer Y."/>
            <person name="Moreau H."/>
        </authorList>
    </citation>
    <scope>NUCLEOTIDE SEQUENCE [LARGE SCALE GENOMIC DNA]</scope>
    <source>
        <strain evidence="16">OTTH 0595 / CCAP 157/2 / RCC745</strain>
    </source>
</reference>
<gene>
    <name evidence="15" type="ORF">OT_ostta13g01900</name>
</gene>
<keyword evidence="9" id="KW-0445">Lipid transport</keyword>
<organism evidence="15 16">
    <name type="scientific">Ostreococcus tauri</name>
    <name type="common">Marine green alga</name>
    <dbReference type="NCBI Taxonomy" id="70448"/>
    <lineage>
        <taxon>Eukaryota</taxon>
        <taxon>Viridiplantae</taxon>
        <taxon>Chlorophyta</taxon>
        <taxon>Mamiellophyceae</taxon>
        <taxon>Mamiellales</taxon>
        <taxon>Bathycoccaceae</taxon>
        <taxon>Ostreococcus</taxon>
    </lineage>
</organism>
<feature type="transmembrane region" description="Helical" evidence="12">
    <location>
        <begin position="63"/>
        <end position="87"/>
    </location>
</feature>
<evidence type="ECO:0000256" key="6">
    <source>
        <dbReference type="ARBA" id="ARBA00022737"/>
    </source>
</evidence>
<feature type="domain" description="C2" evidence="13">
    <location>
        <begin position="550"/>
        <end position="665"/>
    </location>
</feature>
<dbReference type="PANTHER" id="PTHR10774">
    <property type="entry name" value="EXTENDED SYNAPTOTAGMIN-RELATED"/>
    <property type="match status" value="1"/>
</dbReference>
<comment type="caution">
    <text evidence="15">The sequence shown here is derived from an EMBL/GenBank/DDBJ whole genome shotgun (WGS) entry which is preliminary data.</text>
</comment>
<dbReference type="InterPro" id="IPR035892">
    <property type="entry name" value="C2_domain_sf"/>
</dbReference>
<dbReference type="RefSeq" id="XP_003082669.2">
    <property type="nucleotide sequence ID" value="XM_003082621.2"/>
</dbReference>
<comment type="subcellular location">
    <subcellularLocation>
        <location evidence="1">Membrane</location>
        <topology evidence="1">Single-pass membrane protein</topology>
    </subcellularLocation>
</comment>
<proteinExistence type="inferred from homology"/>
<accession>A0A096P7H7</accession>
<dbReference type="GO" id="GO:0005783">
    <property type="term" value="C:endoplasmic reticulum"/>
    <property type="evidence" value="ECO:0007669"/>
    <property type="project" value="TreeGrafter"/>
</dbReference>
<protein>
    <submittedName>
        <fullName evidence="15">C2 calcium-dependent membrane targeting</fullName>
    </submittedName>
</protein>
<evidence type="ECO:0000256" key="5">
    <source>
        <dbReference type="ARBA" id="ARBA00022723"/>
    </source>
</evidence>
<dbReference type="GO" id="GO:0016020">
    <property type="term" value="C:membrane"/>
    <property type="evidence" value="ECO:0007669"/>
    <property type="project" value="UniProtKB-SubCell"/>
</dbReference>
<dbReference type="PANTHER" id="PTHR10774:SF190">
    <property type="entry name" value="C2 CALCIUM_LIPID-BINDING ENDONUCLEASE_EXONUCLEASE_PHOSPHATASE-RELATED"/>
    <property type="match status" value="1"/>
</dbReference>
<keyword evidence="11 12" id="KW-0472">Membrane</keyword>
<evidence type="ECO:0000259" key="14">
    <source>
        <dbReference type="PROSITE" id="PS51847"/>
    </source>
</evidence>
<dbReference type="Pfam" id="PF17047">
    <property type="entry name" value="SMP_LBD"/>
    <property type="match status" value="1"/>
</dbReference>
<evidence type="ECO:0000256" key="7">
    <source>
        <dbReference type="ARBA" id="ARBA00022837"/>
    </source>
</evidence>
<evidence type="ECO:0000313" key="15">
    <source>
        <dbReference type="EMBL" id="CEG00145.1"/>
    </source>
</evidence>
<dbReference type="OrthoDB" id="67700at2759"/>
<dbReference type="SMART" id="SM00239">
    <property type="entry name" value="C2"/>
    <property type="match status" value="1"/>
</dbReference>
<feature type="domain" description="SMP-LTD" evidence="14">
    <location>
        <begin position="154"/>
        <end position="337"/>
    </location>
</feature>
<evidence type="ECO:0000256" key="8">
    <source>
        <dbReference type="ARBA" id="ARBA00022989"/>
    </source>
</evidence>
<keyword evidence="7" id="KW-0106">Calcium</keyword>
<dbReference type="InterPro" id="IPR039010">
    <property type="entry name" value="Synaptotagmin_SMP"/>
</dbReference>
<dbReference type="GO" id="GO:0006869">
    <property type="term" value="P:lipid transport"/>
    <property type="evidence" value="ECO:0007669"/>
    <property type="project" value="UniProtKB-KW"/>
</dbReference>
<keyword evidence="16" id="KW-1185">Reference proteome</keyword>
<dbReference type="KEGG" id="ota:OT_ostta13g01900"/>
<keyword evidence="8 12" id="KW-1133">Transmembrane helix</keyword>
<dbReference type="Proteomes" id="UP000009170">
    <property type="component" value="Unassembled WGS sequence"/>
</dbReference>
<keyword evidence="5" id="KW-0479">Metal-binding</keyword>
<dbReference type="InParanoid" id="A0A096P7H7"/>
<sequence>MDLVRDLARAARTRVRTTVVENASTIIELDRGRVVDATATAGATGRGTVGFVMYVVVYLARTIWGQIAVAVGTIVLGFAMGTTCARATRSDGAKWMRTAMKKRMGRQATREVTWIEKKRAERGLGGEDEDEITFHEDFKETFSTHAPIWTKDSSYSRAHWLNRVIDGAWPYIDTGVSKTVKESVEPILRELLPTWVTWIGFEKFTLGPRAPTITGIRSHQSHMENSILDIELSWASDCDVVVTIYVFGVRFPVTVRGLQIKMLAQVTFDPLVDVIPCLGALEACLMEMPEILDFRLFIPGGVDLLALPFVHRTVLKIVRQSIGEMLLYPYKLHIPIMPASGIQAASTGMMRIRFLNGKAFYKRRNYSKLSRKRGKKNSRFTQMLKTDSYFIKYWTREQRQLSTPPRSGETPSWEGTADAFVLCDRDTPLYFRLLKEGADRISNYGEIQIMCGEIADRGGGKVVIELPFIEPSFYKEECPLEYLAAADGYSYEEIMDRWAEITAWHAKADAGAVQARTKYFYRCLEEMDRRKGVISKYRHPTLALELEYIDTGAPDELDDGDENYELGVLTVEVKEADNLLRVDSQLPNPMATLRCAKQEYCTQRILKSSHPKWNERYVFYNVVAEIDPLEIEITGFEKSLGRVVIDTTLVRLNGLISDRFKLQDVSKGEVLLELSYTPMAAKKTIARP</sequence>
<evidence type="ECO:0000256" key="2">
    <source>
        <dbReference type="ARBA" id="ARBA00006996"/>
    </source>
</evidence>
<dbReference type="Pfam" id="PF00168">
    <property type="entry name" value="C2"/>
    <property type="match status" value="1"/>
</dbReference>
<dbReference type="InterPro" id="IPR031468">
    <property type="entry name" value="SMP_LBD"/>
</dbReference>